<dbReference type="RefSeq" id="WP_338706361.1">
    <property type="nucleotide sequence ID" value="NZ_CP145892.1"/>
</dbReference>
<reference evidence="2 3" key="1">
    <citation type="submission" date="2024-02" db="EMBL/GenBank/DDBJ databases">
        <title>Complete sequences of two Paenibacillus sp. strains and one Lysinibacillus strain isolated from the environment on STAA medium highlight biotechnological potential.</title>
        <authorList>
            <person name="Attere S.A."/>
            <person name="Piche L.C."/>
            <person name="Intertaglia L."/>
            <person name="Lami R."/>
            <person name="Charette S.J."/>
            <person name="Vincent A.T."/>
        </authorList>
    </citation>
    <scope>NUCLEOTIDE SEQUENCE [LARGE SCALE GENOMIC DNA]</scope>
    <source>
        <strain evidence="2 3">Y5S-7</strain>
    </source>
</reference>
<protein>
    <submittedName>
        <fullName evidence="2">Uncharacterized protein</fullName>
    </submittedName>
</protein>
<dbReference type="EMBL" id="CP145892">
    <property type="protein sequence ID" value="WWP18433.1"/>
    <property type="molecule type" value="Genomic_DNA"/>
</dbReference>
<evidence type="ECO:0000313" key="3">
    <source>
        <dbReference type="Proteomes" id="UP001364764"/>
    </source>
</evidence>
<gene>
    <name evidence="2" type="ORF">V6668_18205</name>
</gene>
<feature type="chain" id="PRO_5044742517" evidence="1">
    <location>
        <begin position="26"/>
        <end position="340"/>
    </location>
</feature>
<accession>A0ABD8ALU1</accession>
<dbReference type="GeneID" id="93477440"/>
<sequence>MKKITSFTAVIAAISLLLSAPPTLAAKSNELSLIENYMSADQLDRKTQQLLSDELVKLVGKQNIQFIKIDTSFDPWVINGTIDGTGFADFTQRYDPDTNHVASTLIMYDTADLNKVMDNALLLKLDAFLKTFEDEDIFIKSGFWRFKANDQDHGHLLQNYWVIFGPSQQLYIDVDKDNQMSAILQYKTEDSYAWMTNIARNSLKTLGVPSVKAFDYTLFTVEGKDMLWQYRDDDNLNYVHIGSKTGKVWKVTNELGIDWKNDADFKKSFAKPKLSKNKALSIAVPTVRSIFGIELKGYSVRIQENEYTFTKKGATTLIGKINTKGAFYSFEAIPSKGVRN</sequence>
<keyword evidence="1" id="KW-0732">Signal</keyword>
<organism evidence="2 3">
    <name type="scientific">Paenibacillus amylolyticus</name>
    <dbReference type="NCBI Taxonomy" id="1451"/>
    <lineage>
        <taxon>Bacteria</taxon>
        <taxon>Bacillati</taxon>
        <taxon>Bacillota</taxon>
        <taxon>Bacilli</taxon>
        <taxon>Bacillales</taxon>
        <taxon>Paenibacillaceae</taxon>
        <taxon>Paenibacillus</taxon>
    </lineage>
</organism>
<evidence type="ECO:0000313" key="2">
    <source>
        <dbReference type="EMBL" id="WWP18433.1"/>
    </source>
</evidence>
<name>A0ABD8ALU1_PAEAM</name>
<dbReference type="Proteomes" id="UP001364764">
    <property type="component" value="Chromosome"/>
</dbReference>
<evidence type="ECO:0000256" key="1">
    <source>
        <dbReference type="SAM" id="SignalP"/>
    </source>
</evidence>
<feature type="signal peptide" evidence="1">
    <location>
        <begin position="1"/>
        <end position="25"/>
    </location>
</feature>
<dbReference type="AlphaFoldDB" id="A0ABD8ALU1"/>
<proteinExistence type="predicted"/>